<feature type="transmembrane region" description="Helical" evidence="1">
    <location>
        <begin position="82"/>
        <end position="98"/>
    </location>
</feature>
<evidence type="ECO:0000313" key="2">
    <source>
        <dbReference type="EMBL" id="ACB73300.1"/>
    </source>
</evidence>
<dbReference type="HOGENOM" id="CLU_1584826_0_0_0"/>
<reference evidence="2 3" key="1">
    <citation type="journal article" date="2011" name="J. Bacteriol.">
        <title>Genome sequence of the verrucomicrobium Opitutus terrae PB90-1, an abundant inhabitant of rice paddy soil ecosystems.</title>
        <authorList>
            <person name="van Passel M.W."/>
            <person name="Kant R."/>
            <person name="Palva A."/>
            <person name="Copeland A."/>
            <person name="Lucas S."/>
            <person name="Lapidus A."/>
            <person name="Glavina del Rio T."/>
            <person name="Pitluck S."/>
            <person name="Goltsman E."/>
            <person name="Clum A."/>
            <person name="Sun H."/>
            <person name="Schmutz J."/>
            <person name="Larimer F.W."/>
            <person name="Land M.L."/>
            <person name="Hauser L."/>
            <person name="Kyrpides N."/>
            <person name="Mikhailova N."/>
            <person name="Richardson P.P."/>
            <person name="Janssen P.H."/>
            <person name="de Vos W.M."/>
            <person name="Smidt H."/>
        </authorList>
    </citation>
    <scope>NUCLEOTIDE SEQUENCE [LARGE SCALE GENOMIC DNA]</scope>
    <source>
        <strain evidence="3">DSM 11246 / JCM 15787 / PB90-1</strain>
    </source>
</reference>
<feature type="transmembrane region" description="Helical" evidence="1">
    <location>
        <begin position="20"/>
        <end position="40"/>
    </location>
</feature>
<proteinExistence type="predicted"/>
<evidence type="ECO:0000256" key="1">
    <source>
        <dbReference type="SAM" id="Phobius"/>
    </source>
</evidence>
<dbReference type="STRING" id="452637.Oter_0008"/>
<feature type="transmembrane region" description="Helical" evidence="1">
    <location>
        <begin position="134"/>
        <end position="154"/>
    </location>
</feature>
<dbReference type="Proteomes" id="UP000007013">
    <property type="component" value="Chromosome"/>
</dbReference>
<dbReference type="EMBL" id="CP001032">
    <property type="protein sequence ID" value="ACB73300.1"/>
    <property type="molecule type" value="Genomic_DNA"/>
</dbReference>
<dbReference type="eggNOG" id="ENOG5030UQ4">
    <property type="taxonomic scope" value="Bacteria"/>
</dbReference>
<name>B1ZWH6_OPITP</name>
<sequence length="168" mass="18158">MKLPPLLPEETYHRVLRVAYLDGLSVLAVAGLLALAAASMRDVPNTGIGMLVAAAGAIELHGVSLLRAGASRGMKWVIASQPYLWFVLISYCMVQLTIRDLEPLRDAIKIGAPGGLAAQGITEEQFATLVYTPMYVALAVGTTLLQGGMTLYYWRRRQAVVAALEEEE</sequence>
<keyword evidence="1" id="KW-1133">Transmembrane helix</keyword>
<accession>B1ZWH6</accession>
<protein>
    <submittedName>
        <fullName evidence="2">Uncharacterized protein</fullName>
    </submittedName>
</protein>
<gene>
    <name evidence="2" type="ordered locus">Oter_0008</name>
</gene>
<keyword evidence="3" id="KW-1185">Reference proteome</keyword>
<dbReference type="KEGG" id="ote:Oter_0008"/>
<evidence type="ECO:0000313" key="3">
    <source>
        <dbReference type="Proteomes" id="UP000007013"/>
    </source>
</evidence>
<organism evidence="2 3">
    <name type="scientific">Opitutus terrae (strain DSM 11246 / JCM 15787 / PB90-1)</name>
    <dbReference type="NCBI Taxonomy" id="452637"/>
    <lineage>
        <taxon>Bacteria</taxon>
        <taxon>Pseudomonadati</taxon>
        <taxon>Verrucomicrobiota</taxon>
        <taxon>Opitutia</taxon>
        <taxon>Opitutales</taxon>
        <taxon>Opitutaceae</taxon>
        <taxon>Opitutus</taxon>
    </lineage>
</organism>
<keyword evidence="1" id="KW-0812">Transmembrane</keyword>
<keyword evidence="1" id="KW-0472">Membrane</keyword>
<dbReference type="RefSeq" id="WP_012372838.1">
    <property type="nucleotide sequence ID" value="NC_010571.1"/>
</dbReference>
<dbReference type="AlphaFoldDB" id="B1ZWH6"/>